<protein>
    <recommendedName>
        <fullName evidence="1">Luciferase domain-containing protein</fullName>
    </recommendedName>
</protein>
<dbReference type="Proteomes" id="UP000287394">
    <property type="component" value="Chromosome"/>
</dbReference>
<dbReference type="RefSeq" id="WP_165864449.1">
    <property type="nucleotide sequence ID" value="NZ_AP025739.1"/>
</dbReference>
<name>A0A402D1E2_9BACT</name>
<reference evidence="2 3" key="1">
    <citation type="journal article" date="2019" name="Int. J. Syst. Evol. Microbiol.">
        <title>Capsulimonas corticalis gen. nov., sp. nov., an aerobic capsulated bacterium, of a novel bacterial order, Capsulimonadales ord. nov., of the class Armatimonadia of the phylum Armatimonadetes.</title>
        <authorList>
            <person name="Li J."/>
            <person name="Kudo C."/>
            <person name="Tonouchi A."/>
        </authorList>
    </citation>
    <scope>NUCLEOTIDE SEQUENCE [LARGE SCALE GENOMIC DNA]</scope>
    <source>
        <strain evidence="2 3">AX-7</strain>
    </source>
</reference>
<gene>
    <name evidence="2" type="ORF">CCAX7_006560</name>
</gene>
<sequence length="139" mass="15800">MFRFVTTHLQFLGKVPGLVHVFEAVLILESTLLHRPRLAAIRQVRQEALSWPGVTQRANEHGGTRFDLGRREIGHMHGNGLVDILFTKAIRDEVISAGAAEQHHLYPKSNWVSLFLQNEDDARTAAALLRRNYERLKAL</sequence>
<evidence type="ECO:0000313" key="2">
    <source>
        <dbReference type="EMBL" id="BDI28605.1"/>
    </source>
</evidence>
<accession>A0A402D1E2</accession>
<dbReference type="AlphaFoldDB" id="A0A402D1E2"/>
<dbReference type="KEGG" id="ccot:CCAX7_006560"/>
<dbReference type="Pfam" id="PF17648">
    <property type="entry name" value="Luciferase"/>
    <property type="match status" value="1"/>
</dbReference>
<evidence type="ECO:0000259" key="1">
    <source>
        <dbReference type="Pfam" id="PF17648"/>
    </source>
</evidence>
<evidence type="ECO:0000313" key="3">
    <source>
        <dbReference type="Proteomes" id="UP000287394"/>
    </source>
</evidence>
<keyword evidence="3" id="KW-1185">Reference proteome</keyword>
<proteinExistence type="predicted"/>
<dbReference type="InterPro" id="IPR040841">
    <property type="entry name" value="Luciferase_dom"/>
</dbReference>
<dbReference type="EMBL" id="AP025739">
    <property type="protein sequence ID" value="BDI28605.1"/>
    <property type="molecule type" value="Genomic_DNA"/>
</dbReference>
<organism evidence="2 3">
    <name type="scientific">Capsulimonas corticalis</name>
    <dbReference type="NCBI Taxonomy" id="2219043"/>
    <lineage>
        <taxon>Bacteria</taxon>
        <taxon>Bacillati</taxon>
        <taxon>Armatimonadota</taxon>
        <taxon>Armatimonadia</taxon>
        <taxon>Capsulimonadales</taxon>
        <taxon>Capsulimonadaceae</taxon>
        <taxon>Capsulimonas</taxon>
    </lineage>
</organism>
<feature type="domain" description="Luciferase" evidence="1">
    <location>
        <begin position="70"/>
        <end position="131"/>
    </location>
</feature>